<proteinExistence type="predicted"/>
<dbReference type="AlphaFoldDB" id="A0AAU9AQF7"/>
<evidence type="ECO:0000313" key="2">
    <source>
        <dbReference type="Proteomes" id="UP000218824"/>
    </source>
</evidence>
<dbReference type="GeneID" id="83064198"/>
<name>A0AAU9AQF7_LYSEN</name>
<dbReference type="KEGG" id="lem:LEN_2337"/>
<dbReference type="EMBL" id="AP014940">
    <property type="protein sequence ID" value="BAV97824.1"/>
    <property type="molecule type" value="Genomic_DNA"/>
</dbReference>
<evidence type="ECO:0000313" key="1">
    <source>
        <dbReference type="EMBL" id="BAV97824.1"/>
    </source>
</evidence>
<organism evidence="1 2">
    <name type="scientific">Lysobacter enzymogenes</name>
    <dbReference type="NCBI Taxonomy" id="69"/>
    <lineage>
        <taxon>Bacteria</taxon>
        <taxon>Pseudomonadati</taxon>
        <taxon>Pseudomonadota</taxon>
        <taxon>Gammaproteobacteria</taxon>
        <taxon>Lysobacterales</taxon>
        <taxon>Lysobacteraceae</taxon>
        <taxon>Lysobacter</taxon>
    </lineage>
</organism>
<gene>
    <name evidence="1" type="ORF">LEN_2337</name>
</gene>
<accession>A0AAU9AQF7</accession>
<reference evidence="1 2" key="1">
    <citation type="journal article" date="2017" name="DNA Res.">
        <title>Complete genome sequence and expression profile of the commercial lytic enzyme producer Lysobacter enzymogenes M497-1.</title>
        <authorList>
            <person name="Takami H."/>
            <person name="Toyoda A."/>
            <person name="Uchiyama I."/>
            <person name="Itoh T."/>
            <person name="Takaki Y."/>
            <person name="Arai W."/>
            <person name="Nishi S."/>
            <person name="Kawai M."/>
            <person name="Shinya K."/>
            <person name="Ikeda H."/>
        </authorList>
    </citation>
    <scope>NUCLEOTIDE SEQUENCE [LARGE SCALE GENOMIC DNA]</scope>
    <source>
        <strain evidence="1 2">M497-1</strain>
    </source>
</reference>
<dbReference type="RefSeq" id="WP_096377961.1">
    <property type="nucleotide sequence ID" value="NZ_AP014940.1"/>
</dbReference>
<dbReference type="Proteomes" id="UP000218824">
    <property type="component" value="Chromosome"/>
</dbReference>
<protein>
    <submittedName>
        <fullName evidence="1">Uncharacterized protein</fullName>
    </submittedName>
</protein>
<sequence length="64" mass="6563">MKRFGSSRPTACPEDGGNGLRAARHLDSACGAGPRIAARGRAAGALDYGADALAAVRIPPYRPQ</sequence>